<evidence type="ECO:0000313" key="6">
    <source>
        <dbReference type="EMBL" id="ETI69604.1"/>
    </source>
</evidence>
<sequence>MAARRSNQNDYTTQETKQLIIHTSQKLFMTFGYRSVTTRQIAEACDVTQPALYYHFQNKQMIYIEVVRSIMDRTRTALQDINEHYSSFRDRLFQISLYMFTNHPEDLSQMFHDIQHELKEENQQIIRKWWLDSYLHPVVAMIEDAVKYMEIRELDTLDSSVMEMAFFILDLMKSFLQTSIYKISSEAERKKEAERKSNLIVTIIIEGLSG</sequence>
<dbReference type="InterPro" id="IPR050109">
    <property type="entry name" value="HTH-type_TetR-like_transc_reg"/>
</dbReference>
<dbReference type="Proteomes" id="UP000018877">
    <property type="component" value="Unassembled WGS sequence"/>
</dbReference>
<dbReference type="InterPro" id="IPR009057">
    <property type="entry name" value="Homeodomain-like_sf"/>
</dbReference>
<evidence type="ECO:0000256" key="2">
    <source>
        <dbReference type="ARBA" id="ARBA00023125"/>
    </source>
</evidence>
<organism evidence="6 7">
    <name type="scientific">Neobacillus vireti LMG 21834</name>
    <dbReference type="NCBI Taxonomy" id="1131730"/>
    <lineage>
        <taxon>Bacteria</taxon>
        <taxon>Bacillati</taxon>
        <taxon>Bacillota</taxon>
        <taxon>Bacilli</taxon>
        <taxon>Bacillales</taxon>
        <taxon>Bacillaceae</taxon>
        <taxon>Neobacillus</taxon>
    </lineage>
</organism>
<dbReference type="InterPro" id="IPR023772">
    <property type="entry name" value="DNA-bd_HTH_TetR-type_CS"/>
</dbReference>
<protein>
    <submittedName>
        <fullName evidence="6">TetR family transcriptional regulator</fullName>
    </submittedName>
</protein>
<evidence type="ECO:0000256" key="3">
    <source>
        <dbReference type="ARBA" id="ARBA00023163"/>
    </source>
</evidence>
<feature type="DNA-binding region" description="H-T-H motif" evidence="4">
    <location>
        <begin position="37"/>
        <end position="56"/>
    </location>
</feature>
<dbReference type="GO" id="GO:0000976">
    <property type="term" value="F:transcription cis-regulatory region binding"/>
    <property type="evidence" value="ECO:0007669"/>
    <property type="project" value="TreeGrafter"/>
</dbReference>
<evidence type="ECO:0000256" key="4">
    <source>
        <dbReference type="PROSITE-ProRule" id="PRU00335"/>
    </source>
</evidence>
<accession>A0AB94IRD6</accession>
<dbReference type="PROSITE" id="PS01081">
    <property type="entry name" value="HTH_TETR_1"/>
    <property type="match status" value="1"/>
</dbReference>
<keyword evidence="3" id="KW-0804">Transcription</keyword>
<keyword evidence="2 4" id="KW-0238">DNA-binding</keyword>
<dbReference type="RefSeq" id="WP_024027569.1">
    <property type="nucleotide sequence ID" value="NZ_ALAN01000047.1"/>
</dbReference>
<dbReference type="PRINTS" id="PR00455">
    <property type="entry name" value="HTHTETR"/>
</dbReference>
<evidence type="ECO:0000313" key="7">
    <source>
        <dbReference type="Proteomes" id="UP000018877"/>
    </source>
</evidence>
<evidence type="ECO:0000256" key="1">
    <source>
        <dbReference type="ARBA" id="ARBA00023015"/>
    </source>
</evidence>
<dbReference type="EMBL" id="ALAN01000047">
    <property type="protein sequence ID" value="ETI69604.1"/>
    <property type="molecule type" value="Genomic_DNA"/>
</dbReference>
<dbReference type="Gene3D" id="1.10.357.10">
    <property type="entry name" value="Tetracycline Repressor, domain 2"/>
    <property type="match status" value="1"/>
</dbReference>
<name>A0AB94IRD6_9BACI</name>
<dbReference type="PROSITE" id="PS50977">
    <property type="entry name" value="HTH_TETR_2"/>
    <property type="match status" value="1"/>
</dbReference>
<feature type="domain" description="HTH tetR-type" evidence="5">
    <location>
        <begin position="14"/>
        <end position="74"/>
    </location>
</feature>
<comment type="caution">
    <text evidence="6">The sequence shown here is derived from an EMBL/GenBank/DDBJ whole genome shotgun (WGS) entry which is preliminary data.</text>
</comment>
<dbReference type="GO" id="GO:0003700">
    <property type="term" value="F:DNA-binding transcription factor activity"/>
    <property type="evidence" value="ECO:0007669"/>
    <property type="project" value="TreeGrafter"/>
</dbReference>
<dbReference type="AlphaFoldDB" id="A0AB94IRD6"/>
<proteinExistence type="predicted"/>
<keyword evidence="7" id="KW-1185">Reference proteome</keyword>
<reference evidence="6 7" key="1">
    <citation type="journal article" date="2014" name="Environ. Microbiol.">
        <title>The nitrate-ammonifying and nosZ-carrying bacterium Bacillus vireti is a potent source and sink for nitric and nitrous oxide under high nitrate conditions.</title>
        <authorList>
            <person name="Mania D."/>
            <person name="Heylen K."/>
            <person name="van Spanning R.J."/>
            <person name="Frostegard A."/>
        </authorList>
    </citation>
    <scope>NUCLEOTIDE SEQUENCE [LARGE SCALE GENOMIC DNA]</scope>
    <source>
        <strain evidence="6 7">LMG 21834</strain>
    </source>
</reference>
<dbReference type="PANTHER" id="PTHR30055:SF234">
    <property type="entry name" value="HTH-TYPE TRANSCRIPTIONAL REGULATOR BETI"/>
    <property type="match status" value="1"/>
</dbReference>
<gene>
    <name evidence="6" type="ORF">BAVI_06789</name>
</gene>
<dbReference type="InterPro" id="IPR001647">
    <property type="entry name" value="HTH_TetR"/>
</dbReference>
<dbReference type="SUPFAM" id="SSF46689">
    <property type="entry name" value="Homeodomain-like"/>
    <property type="match status" value="1"/>
</dbReference>
<keyword evidence="1" id="KW-0805">Transcription regulation</keyword>
<dbReference type="Gene3D" id="1.10.10.60">
    <property type="entry name" value="Homeodomain-like"/>
    <property type="match status" value="1"/>
</dbReference>
<dbReference type="Pfam" id="PF00440">
    <property type="entry name" value="TetR_N"/>
    <property type="match status" value="1"/>
</dbReference>
<dbReference type="PANTHER" id="PTHR30055">
    <property type="entry name" value="HTH-TYPE TRANSCRIPTIONAL REGULATOR RUTR"/>
    <property type="match status" value="1"/>
</dbReference>
<evidence type="ECO:0000259" key="5">
    <source>
        <dbReference type="PROSITE" id="PS50977"/>
    </source>
</evidence>